<dbReference type="AlphaFoldDB" id="A0A1H6CA43"/>
<feature type="compositionally biased region" description="Low complexity" evidence="1">
    <location>
        <begin position="20"/>
        <end position="32"/>
    </location>
</feature>
<feature type="compositionally biased region" description="Pro residues" evidence="1">
    <location>
        <begin position="33"/>
        <end position="46"/>
    </location>
</feature>
<reference evidence="3" key="1">
    <citation type="submission" date="2016-10" db="EMBL/GenBank/DDBJ databases">
        <authorList>
            <person name="Varghese N."/>
            <person name="Submissions S."/>
        </authorList>
    </citation>
    <scope>NUCLEOTIDE SEQUENCE [LARGE SCALE GENOMIC DNA]</scope>
    <source>
        <strain evidence="3">DSM 43163</strain>
    </source>
</reference>
<keyword evidence="3" id="KW-1185">Reference proteome</keyword>
<organism evidence="2 3">
    <name type="scientific">Thermomonospora echinospora</name>
    <dbReference type="NCBI Taxonomy" id="1992"/>
    <lineage>
        <taxon>Bacteria</taxon>
        <taxon>Bacillati</taxon>
        <taxon>Actinomycetota</taxon>
        <taxon>Actinomycetes</taxon>
        <taxon>Streptosporangiales</taxon>
        <taxon>Thermomonosporaceae</taxon>
        <taxon>Thermomonospora</taxon>
    </lineage>
</organism>
<gene>
    <name evidence="2" type="ORF">SAMN04489712_109113</name>
</gene>
<feature type="region of interest" description="Disordered" evidence="1">
    <location>
        <begin position="12"/>
        <end position="61"/>
    </location>
</feature>
<sequence length="166" mass="17438">MAVLALGVAGCSDAGDRGDGQAAATQAPSSVPAVPPGPPVCDPPSPVRASSFSSGLPEVQGTGRGAQLWGMVMMRHPYPPFPVGDTAEEEVKIVWRMTGKGPLRMALTGPDGKARRLAWGPESHSGSTYERPGDEWGTGFRFTEPGCWHLRATRDDVAADVWLKAG</sequence>
<dbReference type="EMBL" id="FNVO01000009">
    <property type="protein sequence ID" value="SEG69763.1"/>
    <property type="molecule type" value="Genomic_DNA"/>
</dbReference>
<evidence type="ECO:0000256" key="1">
    <source>
        <dbReference type="SAM" id="MobiDB-lite"/>
    </source>
</evidence>
<dbReference type="Proteomes" id="UP000236723">
    <property type="component" value="Unassembled WGS sequence"/>
</dbReference>
<evidence type="ECO:0000313" key="3">
    <source>
        <dbReference type="Proteomes" id="UP000236723"/>
    </source>
</evidence>
<name>A0A1H6CA43_9ACTN</name>
<protein>
    <submittedName>
        <fullName evidence="2">Uncharacterized protein</fullName>
    </submittedName>
</protein>
<proteinExistence type="predicted"/>
<accession>A0A1H6CA43</accession>
<evidence type="ECO:0000313" key="2">
    <source>
        <dbReference type="EMBL" id="SEG69763.1"/>
    </source>
</evidence>